<organism evidence="1 2">
    <name type="scientific">Trichonephila clavata</name>
    <name type="common">Joro spider</name>
    <name type="synonym">Nephila clavata</name>
    <dbReference type="NCBI Taxonomy" id="2740835"/>
    <lineage>
        <taxon>Eukaryota</taxon>
        <taxon>Metazoa</taxon>
        <taxon>Ecdysozoa</taxon>
        <taxon>Arthropoda</taxon>
        <taxon>Chelicerata</taxon>
        <taxon>Arachnida</taxon>
        <taxon>Araneae</taxon>
        <taxon>Araneomorphae</taxon>
        <taxon>Entelegynae</taxon>
        <taxon>Araneoidea</taxon>
        <taxon>Nephilidae</taxon>
        <taxon>Trichonephila</taxon>
    </lineage>
</organism>
<evidence type="ECO:0000313" key="2">
    <source>
        <dbReference type="Proteomes" id="UP000887116"/>
    </source>
</evidence>
<proteinExistence type="predicted"/>
<comment type="caution">
    <text evidence="1">The sequence shown here is derived from an EMBL/GenBank/DDBJ whole genome shotgun (WGS) entry which is preliminary data.</text>
</comment>
<reference evidence="1" key="1">
    <citation type="submission" date="2020-07" db="EMBL/GenBank/DDBJ databases">
        <title>Multicomponent nature underlies the extraordinary mechanical properties of spider dragline silk.</title>
        <authorList>
            <person name="Kono N."/>
            <person name="Nakamura H."/>
            <person name="Mori M."/>
            <person name="Yoshida Y."/>
            <person name="Ohtoshi R."/>
            <person name="Malay A.D."/>
            <person name="Moran D.A.P."/>
            <person name="Tomita M."/>
            <person name="Numata K."/>
            <person name="Arakawa K."/>
        </authorList>
    </citation>
    <scope>NUCLEOTIDE SEQUENCE</scope>
</reference>
<keyword evidence="2" id="KW-1185">Reference proteome</keyword>
<name>A0A8X6M5A5_TRICU</name>
<protein>
    <submittedName>
        <fullName evidence="1">Uncharacterized protein</fullName>
    </submittedName>
</protein>
<gene>
    <name evidence="1" type="ORF">TNCT_338541</name>
</gene>
<accession>A0A8X6M5A5</accession>
<dbReference type="AlphaFoldDB" id="A0A8X6M5A5"/>
<dbReference type="Proteomes" id="UP000887116">
    <property type="component" value="Unassembled WGS sequence"/>
</dbReference>
<dbReference type="EMBL" id="BMAO01039584">
    <property type="protein sequence ID" value="GFR32452.1"/>
    <property type="molecule type" value="Genomic_DNA"/>
</dbReference>
<evidence type="ECO:0000313" key="1">
    <source>
        <dbReference type="EMBL" id="GFR32452.1"/>
    </source>
</evidence>
<sequence length="175" mass="19760">MEQSSSYLVIRIFSSNSDGPPLIKEIIMITFFPADSFAIKLPSSFEDKIFSHFRCFNWWLQVAIIRPSYLAFNLPFLKAIHLSLVSMDVTMITLMKYLDLQNLATPVNIKAIGVLSMHAQLGSIVGDSTVLLSKPLPLNPLTPKNSSILSHSITTKMVVNRRTSQYWFLRLILKG</sequence>